<dbReference type="EMBL" id="CP001867">
    <property type="protein sequence ID" value="ADB75465.1"/>
    <property type="molecule type" value="Genomic_DNA"/>
</dbReference>
<dbReference type="NCBIfam" id="TIGR03083">
    <property type="entry name" value="maleylpyruvate isomerase family mycothiol-dependent enzyme"/>
    <property type="match status" value="1"/>
</dbReference>
<accession>D2S7K6</accession>
<reference evidence="3 4" key="1">
    <citation type="journal article" date="2010" name="Stand. Genomic Sci.">
        <title>Complete genome sequence of Geodermatophilus obscurus type strain (G-20).</title>
        <authorList>
            <person name="Ivanova N."/>
            <person name="Sikorski J."/>
            <person name="Jando M."/>
            <person name="Munk C."/>
            <person name="Lapidus A."/>
            <person name="Glavina Del Rio T."/>
            <person name="Copeland A."/>
            <person name="Tice H."/>
            <person name="Cheng J.-F."/>
            <person name="Lucas S."/>
            <person name="Chen F."/>
            <person name="Nolan M."/>
            <person name="Bruce D."/>
            <person name="Goodwin L."/>
            <person name="Pitluck S."/>
            <person name="Mavromatis K."/>
            <person name="Mikhailova N."/>
            <person name="Pati A."/>
            <person name="Chen A."/>
            <person name="Palaniappan K."/>
            <person name="Land M."/>
            <person name="Hauser L."/>
            <person name="Chang Y.-J."/>
            <person name="Jeffries C.D."/>
            <person name="Meincke L."/>
            <person name="Brettin T."/>
            <person name="Detter J.C."/>
            <person name="Detter J.C."/>
            <person name="Rohde M."/>
            <person name="Goeker M."/>
            <person name="Bristow J."/>
            <person name="Eisen J.A."/>
            <person name="Markowitz V."/>
            <person name="Hugenholtz P."/>
            <person name="Kyrpides N.C."/>
            <person name="Klenk H.-P."/>
        </authorList>
    </citation>
    <scope>NUCLEOTIDE SEQUENCE [LARGE SCALE GENOMIC DNA]</scope>
    <source>
        <strain evidence="4">ATCC 25078 / DSM 43160 / JCM 3152 / KCC A-0152 / KCTC 9177 / NBRC 13315 / NRRL B-3577 / G-20</strain>
    </source>
</reference>
<proteinExistence type="predicted"/>
<dbReference type="InterPro" id="IPR034660">
    <property type="entry name" value="DinB/YfiT-like"/>
</dbReference>
<dbReference type="Proteomes" id="UP000001382">
    <property type="component" value="Chromosome"/>
</dbReference>
<dbReference type="eggNOG" id="ENOG502Z7S3">
    <property type="taxonomic scope" value="Bacteria"/>
</dbReference>
<dbReference type="InterPro" id="IPR017518">
    <property type="entry name" value="CHP03084"/>
</dbReference>
<gene>
    <name evidence="3" type="ordered locus">Gobs_2835</name>
</gene>
<dbReference type="Pfam" id="PF11716">
    <property type="entry name" value="MDMPI_N"/>
    <property type="match status" value="1"/>
</dbReference>
<dbReference type="OrthoDB" id="113180at2"/>
<dbReference type="Gene3D" id="1.20.120.450">
    <property type="entry name" value="dinb family like domain"/>
    <property type="match status" value="1"/>
</dbReference>
<protein>
    <submittedName>
        <fullName evidence="3">Wyosine base formation</fullName>
    </submittedName>
</protein>
<sequence length="284" mass="30660">MTVPGTDRPDARAAAAGHRHRQVTEDLREETGSLQQVLEGIGPREWSTPTPAAGWTVQDQVNHLAYFDEATVLAVTDPERFRREAAELSAPGDDFPDRLVHSQRDLAPEQTAAWFARARTALLDLAADASPGLRLPWYGPDMGITSAVTARLMETWAHGQDVADALGVSRAPTDRLRHIAHLGVATRAFSFRLRGLPAPEDDVAVELIAPSGDVWRWGDPAAGQRVTGTALDFCLVVTQRRHPSDTTLSVTGDVAARWMTLAQAFAGVPGPGREPLTSSQEDPG</sequence>
<dbReference type="KEGG" id="gob:Gobs_2835"/>
<dbReference type="GO" id="GO:0046872">
    <property type="term" value="F:metal ion binding"/>
    <property type="evidence" value="ECO:0007669"/>
    <property type="project" value="InterPro"/>
</dbReference>
<reference evidence="4" key="2">
    <citation type="submission" date="2010-01" db="EMBL/GenBank/DDBJ databases">
        <title>The complete genome of Geodermatophilus obscurus DSM 43160.</title>
        <authorList>
            <consortium name="US DOE Joint Genome Institute (JGI-PGF)"/>
            <person name="Lucas S."/>
            <person name="Copeland A."/>
            <person name="Lapidus A."/>
            <person name="Glavina del Rio T."/>
            <person name="Dalin E."/>
            <person name="Tice H."/>
            <person name="Bruce D."/>
            <person name="Goodwin L."/>
            <person name="Pitluck S."/>
            <person name="Kyrpides N."/>
            <person name="Mavromatis K."/>
            <person name="Ivanova N."/>
            <person name="Munk A.C."/>
            <person name="Brettin T."/>
            <person name="Detter J.C."/>
            <person name="Han C."/>
            <person name="Larimer F."/>
            <person name="Land M."/>
            <person name="Hauser L."/>
            <person name="Markowitz V."/>
            <person name="Cheng J.-F."/>
            <person name="Hugenholtz P."/>
            <person name="Woyke T."/>
            <person name="Wu D."/>
            <person name="Jando M."/>
            <person name="Schneider S."/>
            <person name="Klenk H.-P."/>
            <person name="Eisen J.A."/>
        </authorList>
    </citation>
    <scope>NUCLEOTIDE SEQUENCE [LARGE SCALE GENOMIC DNA]</scope>
    <source>
        <strain evidence="4">ATCC 25078 / DSM 43160 / JCM 3152 / KCC A-0152 / KCTC 9177 / NBRC 13315 / NRRL B-3577 / G-20</strain>
    </source>
</reference>
<evidence type="ECO:0000313" key="4">
    <source>
        <dbReference type="Proteomes" id="UP000001382"/>
    </source>
</evidence>
<dbReference type="RefSeq" id="WP_012948898.1">
    <property type="nucleotide sequence ID" value="NC_013757.1"/>
</dbReference>
<evidence type="ECO:0000259" key="2">
    <source>
        <dbReference type="Pfam" id="PF11716"/>
    </source>
</evidence>
<feature type="compositionally biased region" description="Low complexity" evidence="1">
    <location>
        <begin position="1"/>
        <end position="16"/>
    </location>
</feature>
<feature type="region of interest" description="Disordered" evidence="1">
    <location>
        <begin position="1"/>
        <end position="23"/>
    </location>
</feature>
<dbReference type="InterPro" id="IPR017517">
    <property type="entry name" value="Maleyloyr_isom"/>
</dbReference>
<keyword evidence="4" id="KW-1185">Reference proteome</keyword>
<evidence type="ECO:0000313" key="3">
    <source>
        <dbReference type="EMBL" id="ADB75465.1"/>
    </source>
</evidence>
<feature type="domain" description="Mycothiol-dependent maleylpyruvate isomerase metal-binding" evidence="2">
    <location>
        <begin position="27"/>
        <end position="163"/>
    </location>
</feature>
<name>D2S7K6_GEOOG</name>
<dbReference type="InterPro" id="IPR024344">
    <property type="entry name" value="MDMPI_metal-binding"/>
</dbReference>
<dbReference type="SUPFAM" id="SSF109854">
    <property type="entry name" value="DinB/YfiT-like putative metalloenzymes"/>
    <property type="match status" value="1"/>
</dbReference>
<dbReference type="AlphaFoldDB" id="D2S7K6"/>
<organism evidence="3 4">
    <name type="scientific">Geodermatophilus obscurus (strain ATCC 25078 / DSM 43160 / JCM 3152 / CCUG 61914 / KCC A-0152 / KCTC 9177 / NBRC 13315 / NRRL B-3577 / G-20)</name>
    <dbReference type="NCBI Taxonomy" id="526225"/>
    <lineage>
        <taxon>Bacteria</taxon>
        <taxon>Bacillati</taxon>
        <taxon>Actinomycetota</taxon>
        <taxon>Actinomycetes</taxon>
        <taxon>Geodermatophilales</taxon>
        <taxon>Geodermatophilaceae</taxon>
        <taxon>Geodermatophilus</taxon>
    </lineage>
</organism>
<dbReference type="STRING" id="526225.Gobs_2835"/>
<dbReference type="HOGENOM" id="CLU_067335_0_0_11"/>
<dbReference type="NCBIfam" id="TIGR03084">
    <property type="entry name" value="TIGR03084 family metal-binding protein"/>
    <property type="match status" value="1"/>
</dbReference>
<evidence type="ECO:0000256" key="1">
    <source>
        <dbReference type="SAM" id="MobiDB-lite"/>
    </source>
</evidence>